<dbReference type="Gene3D" id="3.10.105.10">
    <property type="entry name" value="Dipeptide-binding Protein, Domain 3"/>
    <property type="match status" value="1"/>
</dbReference>
<gene>
    <name evidence="4" type="ORF">ALP65_00397</name>
</gene>
<dbReference type="SUPFAM" id="SSF53850">
    <property type="entry name" value="Periplasmic binding protein-like II"/>
    <property type="match status" value="1"/>
</dbReference>
<sequence>SMLLGYDDSIRDWPYDPERAKALLKEAGVTPDTPLNLYISTGSGPGGNPARVAQLIQSDLAAIGIRVNIRQFEWGEMVKRTKAGEHDMMLYSWIGDNGDPDNFLTHNLGCASVESGENRARWCDKGFDEAIRKARMSNDESQRVALYKEAQRIFHEQMPWLPLAHPLMFDAQRKNVSGYRMSPMSARDFSRVKLD</sequence>
<comment type="caution">
    <text evidence="4">The sequence shown here is derived from an EMBL/GenBank/DDBJ whole genome shotgun (WGS) entry which is preliminary data.</text>
</comment>
<dbReference type="Proteomes" id="UP000270834">
    <property type="component" value="Unassembled WGS sequence"/>
</dbReference>
<dbReference type="PANTHER" id="PTHR30290">
    <property type="entry name" value="PERIPLASMIC BINDING COMPONENT OF ABC TRANSPORTER"/>
    <property type="match status" value="1"/>
</dbReference>
<dbReference type="GO" id="GO:0042938">
    <property type="term" value="P:dipeptide transport"/>
    <property type="evidence" value="ECO:0007669"/>
    <property type="project" value="TreeGrafter"/>
</dbReference>
<evidence type="ECO:0000259" key="3">
    <source>
        <dbReference type="Pfam" id="PF00496"/>
    </source>
</evidence>
<dbReference type="GO" id="GO:0030288">
    <property type="term" value="C:outer membrane-bounded periplasmic space"/>
    <property type="evidence" value="ECO:0007669"/>
    <property type="project" value="TreeGrafter"/>
</dbReference>
<dbReference type="InterPro" id="IPR000914">
    <property type="entry name" value="SBP_5_dom"/>
</dbReference>
<proteinExistence type="inferred from homology"/>
<comment type="similarity">
    <text evidence="1">Belongs to the bacterial solute-binding protein 5 family.</text>
</comment>
<feature type="domain" description="Solute-binding protein family 5" evidence="3">
    <location>
        <begin position="5"/>
        <end position="112"/>
    </location>
</feature>
<dbReference type="InterPro" id="IPR039424">
    <property type="entry name" value="SBP_5"/>
</dbReference>
<feature type="non-terminal residue" evidence="4">
    <location>
        <position position="1"/>
    </location>
</feature>
<dbReference type="PANTHER" id="PTHR30290:SF38">
    <property type="entry name" value="D,D-DIPEPTIDE-BINDING PERIPLASMIC PROTEIN DDPA-RELATED"/>
    <property type="match status" value="1"/>
</dbReference>
<dbReference type="GO" id="GO:1904680">
    <property type="term" value="F:peptide transmembrane transporter activity"/>
    <property type="evidence" value="ECO:0007669"/>
    <property type="project" value="TreeGrafter"/>
</dbReference>
<dbReference type="Pfam" id="PF00496">
    <property type="entry name" value="SBP_bac_5"/>
    <property type="match status" value="1"/>
</dbReference>
<dbReference type="EMBL" id="RBSQ01000857">
    <property type="protein sequence ID" value="RMS51319.1"/>
    <property type="molecule type" value="Genomic_DNA"/>
</dbReference>
<accession>A0A3M5DMR7</accession>
<reference evidence="4 5" key="1">
    <citation type="submission" date="2018-08" db="EMBL/GenBank/DDBJ databases">
        <title>Recombination of ecologically and evolutionarily significant loci maintains genetic cohesion in the Pseudomonas syringae species complex.</title>
        <authorList>
            <person name="Dillon M."/>
            <person name="Thakur S."/>
            <person name="Almeida R.N.D."/>
            <person name="Weir B.S."/>
            <person name="Guttman D.S."/>
        </authorList>
    </citation>
    <scope>NUCLEOTIDE SEQUENCE [LARGE SCALE GENOMIC DNA]</scope>
    <source>
        <strain evidence="4 5">ICMP 7846</strain>
    </source>
</reference>
<dbReference type="Gene3D" id="3.40.190.10">
    <property type="entry name" value="Periplasmic binding protein-like II"/>
    <property type="match status" value="1"/>
</dbReference>
<keyword evidence="2" id="KW-0732">Signal</keyword>
<organism evidence="4 5">
    <name type="scientific">Pseudomonas aeruginosa</name>
    <dbReference type="NCBI Taxonomy" id="287"/>
    <lineage>
        <taxon>Bacteria</taxon>
        <taxon>Pseudomonadati</taxon>
        <taxon>Pseudomonadota</taxon>
        <taxon>Gammaproteobacteria</taxon>
        <taxon>Pseudomonadales</taxon>
        <taxon>Pseudomonadaceae</taxon>
        <taxon>Pseudomonas</taxon>
    </lineage>
</organism>
<protein>
    <recommendedName>
        <fullName evidence="3">Solute-binding protein family 5 domain-containing protein</fullName>
    </recommendedName>
</protein>
<evidence type="ECO:0000256" key="2">
    <source>
        <dbReference type="ARBA" id="ARBA00022729"/>
    </source>
</evidence>
<evidence type="ECO:0000313" key="5">
    <source>
        <dbReference type="Proteomes" id="UP000270834"/>
    </source>
</evidence>
<evidence type="ECO:0000256" key="1">
    <source>
        <dbReference type="ARBA" id="ARBA00005695"/>
    </source>
</evidence>
<evidence type="ECO:0000313" key="4">
    <source>
        <dbReference type="EMBL" id="RMS51319.1"/>
    </source>
</evidence>
<dbReference type="AlphaFoldDB" id="A0A3M5DMR7"/>
<name>A0A3M5DMR7_PSEAI</name>